<dbReference type="SUPFAM" id="SSF52540">
    <property type="entry name" value="P-loop containing nucleoside triphosphate hydrolases"/>
    <property type="match status" value="1"/>
</dbReference>
<dbReference type="GO" id="GO:0005524">
    <property type="term" value="F:ATP binding"/>
    <property type="evidence" value="ECO:0007669"/>
    <property type="project" value="UniProtKB-KW"/>
</dbReference>
<keyword evidence="3" id="KW-0238">DNA-binding</keyword>
<dbReference type="InterPro" id="IPR027417">
    <property type="entry name" value="P-loop_NTPase"/>
</dbReference>
<keyword evidence="6" id="KW-0347">Helicase</keyword>
<dbReference type="GO" id="GO:0006270">
    <property type="term" value="P:DNA replication initiation"/>
    <property type="evidence" value="ECO:0007669"/>
    <property type="project" value="TreeGrafter"/>
</dbReference>
<keyword evidence="2" id="KW-0067">ATP-binding</keyword>
<feature type="domain" description="Primosomal protein N' 3' DNA-binding" evidence="4">
    <location>
        <begin position="12"/>
        <end position="107"/>
    </location>
</feature>
<dbReference type="PANTHER" id="PTHR30580:SF0">
    <property type="entry name" value="PRIMOSOMAL PROTEIN N"/>
    <property type="match status" value="1"/>
</dbReference>
<evidence type="ECO:0000259" key="5">
    <source>
        <dbReference type="Pfam" id="PF18074"/>
    </source>
</evidence>
<sequence>MKEKEDKELFVEVALPVSLFMTFTYKIPSYYEANQLIGRRVLVPFRNTKMTGIITDISCNPEYKKIKQIESLPDKEPVFTEEYIKLIKQVSEYYISPIGITAYYAMPEGLRWKYNKKTQKWIKAVSEEKVYTPAVVSLSGIQRLSEKSLRLLEFIMENGEVTKSQIKEAGFSESSLKTLIKRGYIKEEKLIFTEDRLKQPDKIFGESPVEKGIYIYNSEPAKKRLNKYIHISLKNTKEGRSTLILFPSIKAIKEVFPYFKKVFGDKLFVYFDPIPEKEKIKIWFNLKKLQGSITIGTHSSLFIPIKNLSTIIIEEEYSEAYKNQRTPRYDARRVAALIHKIKEKNAIIYSSSIPSVESYYLLKKKIGKELFKGNILKRKNPKITLRKFSPEQILDRKILDFIKNESGNFLLITNRKGYASFLYCNRCEDEIKCDRCDIPLKIYTKNGEKYLRCEICGKKYTYKQICSECETPLKEVGFGIEKVEKSVKEYIGEKEKIDIISNLSGKEFLTNEYDYVININPDIFLYIPDFRGEESFFRAVCMPYLKTKKEYIILTNQGKENISINALLNKKPEIFYNEELKKRKISGYPPFSRLILLTFEKKELSTEKVEKLIKQWINKEKINNINYEGPFLAYHQTARERKRIQVLLKDFKEKEKIINLYRLSSKKGIKLIIDVDPRKIF</sequence>
<keyword evidence="7" id="KW-1185">Reference proteome</keyword>
<dbReference type="OrthoDB" id="9759544at2"/>
<dbReference type="GO" id="GO:0006302">
    <property type="term" value="P:double-strand break repair"/>
    <property type="evidence" value="ECO:0007669"/>
    <property type="project" value="TreeGrafter"/>
</dbReference>
<evidence type="ECO:0000259" key="4">
    <source>
        <dbReference type="Pfam" id="PF17764"/>
    </source>
</evidence>
<dbReference type="Pfam" id="PF18074">
    <property type="entry name" value="PriA_C"/>
    <property type="match status" value="1"/>
</dbReference>
<protein>
    <submittedName>
        <fullName evidence="6">Replication restart DNA helicase PriA</fullName>
    </submittedName>
</protein>
<dbReference type="Proteomes" id="UP000219036">
    <property type="component" value="Unassembled WGS sequence"/>
</dbReference>
<dbReference type="GO" id="GO:0006310">
    <property type="term" value="P:DNA recombination"/>
    <property type="evidence" value="ECO:0007669"/>
    <property type="project" value="TreeGrafter"/>
</dbReference>
<evidence type="ECO:0000313" key="7">
    <source>
        <dbReference type="Proteomes" id="UP000219036"/>
    </source>
</evidence>
<dbReference type="Pfam" id="PF17764">
    <property type="entry name" value="PriA_3primeBD"/>
    <property type="match status" value="1"/>
</dbReference>
<dbReference type="EMBL" id="OBEI01000009">
    <property type="protein sequence ID" value="SNZ10089.1"/>
    <property type="molecule type" value="Genomic_DNA"/>
</dbReference>
<dbReference type="InterPro" id="IPR041222">
    <property type="entry name" value="PriA_3primeBD"/>
</dbReference>
<reference evidence="7" key="1">
    <citation type="submission" date="2017-09" db="EMBL/GenBank/DDBJ databases">
        <authorList>
            <person name="Varghese N."/>
            <person name="Submissions S."/>
        </authorList>
    </citation>
    <scope>NUCLEOTIDE SEQUENCE [LARGE SCALE GENOMIC DNA]</scope>
    <source>
        <strain evidence="7">DSM 15103</strain>
    </source>
</reference>
<evidence type="ECO:0000256" key="3">
    <source>
        <dbReference type="ARBA" id="ARBA00023125"/>
    </source>
</evidence>
<evidence type="ECO:0000256" key="1">
    <source>
        <dbReference type="ARBA" id="ARBA00022741"/>
    </source>
</evidence>
<dbReference type="PANTHER" id="PTHR30580">
    <property type="entry name" value="PRIMOSOMAL PROTEIN N"/>
    <property type="match status" value="1"/>
</dbReference>
<name>A0A285NKV5_9AQUI</name>
<dbReference type="InterPro" id="IPR041236">
    <property type="entry name" value="PriA_C"/>
</dbReference>
<dbReference type="Gene3D" id="3.40.50.300">
    <property type="entry name" value="P-loop containing nucleotide triphosphate hydrolases"/>
    <property type="match status" value="1"/>
</dbReference>
<accession>A0A285NKV5</accession>
<dbReference type="GO" id="GO:0043138">
    <property type="term" value="F:3'-5' DNA helicase activity"/>
    <property type="evidence" value="ECO:0007669"/>
    <property type="project" value="TreeGrafter"/>
</dbReference>
<feature type="domain" description="Primosomal protein N C-terminal" evidence="5">
    <location>
        <begin position="590"/>
        <end position="677"/>
    </location>
</feature>
<evidence type="ECO:0000313" key="6">
    <source>
        <dbReference type="EMBL" id="SNZ10089.1"/>
    </source>
</evidence>
<gene>
    <name evidence="6" type="ORF">SAMN06265182_1726</name>
</gene>
<proteinExistence type="predicted"/>
<dbReference type="GO" id="GO:0003677">
    <property type="term" value="F:DNA binding"/>
    <property type="evidence" value="ECO:0007669"/>
    <property type="project" value="UniProtKB-KW"/>
</dbReference>
<evidence type="ECO:0000256" key="2">
    <source>
        <dbReference type="ARBA" id="ARBA00022840"/>
    </source>
</evidence>
<dbReference type="AlphaFoldDB" id="A0A285NKV5"/>
<dbReference type="InterPro" id="IPR042115">
    <property type="entry name" value="PriA_3primeBD_sf"/>
</dbReference>
<keyword evidence="6" id="KW-0378">Hydrolase</keyword>
<keyword evidence="1" id="KW-0547">Nucleotide-binding</keyword>
<dbReference type="RefSeq" id="WP_097000885.1">
    <property type="nucleotide sequence ID" value="NZ_OBEI01000009.1"/>
</dbReference>
<dbReference type="Gene3D" id="3.40.1440.60">
    <property type="entry name" value="PriA, 3(prime) DNA-binding domain"/>
    <property type="match status" value="1"/>
</dbReference>
<organism evidence="6 7">
    <name type="scientific">Persephonella hydrogeniphila</name>
    <dbReference type="NCBI Taxonomy" id="198703"/>
    <lineage>
        <taxon>Bacteria</taxon>
        <taxon>Pseudomonadati</taxon>
        <taxon>Aquificota</taxon>
        <taxon>Aquificia</taxon>
        <taxon>Aquificales</taxon>
        <taxon>Hydrogenothermaceae</taxon>
        <taxon>Persephonella</taxon>
    </lineage>
</organism>